<name>A0ABP0FJY7_CLALP</name>
<evidence type="ECO:0000256" key="2">
    <source>
        <dbReference type="ARBA" id="ARBA00022475"/>
    </source>
</evidence>
<keyword evidence="4" id="KW-0770">Synapse</keyword>
<reference evidence="12 13" key="1">
    <citation type="submission" date="2024-02" db="EMBL/GenBank/DDBJ databases">
        <authorList>
            <person name="Daric V."/>
            <person name="Darras S."/>
        </authorList>
    </citation>
    <scope>NUCLEOTIDE SEQUENCE [LARGE SCALE GENOMIC DNA]</scope>
</reference>
<dbReference type="Pfam" id="PF02931">
    <property type="entry name" value="Neur_chan_LBD"/>
    <property type="match status" value="1"/>
</dbReference>
<gene>
    <name evidence="12" type="ORF">CVLEPA_LOCUS9262</name>
</gene>
<keyword evidence="2" id="KW-1003">Cell membrane</keyword>
<dbReference type="InterPro" id="IPR006202">
    <property type="entry name" value="Neur_chan_lig-bd"/>
</dbReference>
<dbReference type="InterPro" id="IPR002394">
    <property type="entry name" value="Nicotinic_acetylcholine_rcpt"/>
</dbReference>
<evidence type="ECO:0000256" key="4">
    <source>
        <dbReference type="ARBA" id="ARBA00023018"/>
    </source>
</evidence>
<evidence type="ECO:0000256" key="6">
    <source>
        <dbReference type="ARBA" id="ARBA00023136"/>
    </source>
</evidence>
<accession>A0ABP0FJY7</accession>
<feature type="domain" description="Neurotransmitter-gated ion-channel ligand-binding" evidence="11">
    <location>
        <begin position="6"/>
        <end position="94"/>
    </location>
</feature>
<evidence type="ECO:0000256" key="5">
    <source>
        <dbReference type="ARBA" id="ARBA00023065"/>
    </source>
</evidence>
<evidence type="ECO:0000313" key="12">
    <source>
        <dbReference type="EMBL" id="CAK8678996.1"/>
    </source>
</evidence>
<dbReference type="SUPFAM" id="SSF63712">
    <property type="entry name" value="Nicotinic receptor ligand binding domain-like"/>
    <property type="match status" value="1"/>
</dbReference>
<organism evidence="12 13">
    <name type="scientific">Clavelina lepadiformis</name>
    <name type="common">Light-bulb sea squirt</name>
    <name type="synonym">Ascidia lepadiformis</name>
    <dbReference type="NCBI Taxonomy" id="159417"/>
    <lineage>
        <taxon>Eukaryota</taxon>
        <taxon>Metazoa</taxon>
        <taxon>Chordata</taxon>
        <taxon>Tunicata</taxon>
        <taxon>Ascidiacea</taxon>
        <taxon>Aplousobranchia</taxon>
        <taxon>Clavelinidae</taxon>
        <taxon>Clavelina</taxon>
    </lineage>
</organism>
<comment type="subcellular location">
    <subcellularLocation>
        <location evidence="10">Synaptic cell membrane</location>
        <topology evidence="10">Multi-pass membrane protein</topology>
    </subcellularLocation>
</comment>
<dbReference type="Gene3D" id="2.70.170.10">
    <property type="entry name" value="Neurotransmitter-gated ion-channel ligand-binding domain"/>
    <property type="match status" value="1"/>
</dbReference>
<dbReference type="InterPro" id="IPR036734">
    <property type="entry name" value="Neur_chan_lig-bd_sf"/>
</dbReference>
<comment type="caution">
    <text evidence="12">The sequence shown here is derived from an EMBL/GenBank/DDBJ whole genome shotgun (WGS) entry which is preliminary data.</text>
</comment>
<evidence type="ECO:0000256" key="8">
    <source>
        <dbReference type="ARBA" id="ARBA00023286"/>
    </source>
</evidence>
<sequence>MASRNEEKLFHKLLSDYNSWIRPVSNSNDTVIVHFELFMSQLVKVDEINQIMIANLWLKLKWNDTKLQWITNDYGGVQHMRVSAEKTWKLEIVL</sequence>
<evidence type="ECO:0000313" key="13">
    <source>
        <dbReference type="Proteomes" id="UP001642483"/>
    </source>
</evidence>
<keyword evidence="5" id="KW-0406">Ion transport</keyword>
<keyword evidence="8" id="KW-1071">Ligand-gated ion channel</keyword>
<evidence type="ECO:0000256" key="9">
    <source>
        <dbReference type="ARBA" id="ARBA00023303"/>
    </source>
</evidence>
<protein>
    <recommendedName>
        <fullName evidence="11">Neurotransmitter-gated ion-channel ligand-binding domain-containing protein</fullName>
    </recommendedName>
</protein>
<evidence type="ECO:0000256" key="10">
    <source>
        <dbReference type="ARBA" id="ARBA00034099"/>
    </source>
</evidence>
<dbReference type="Proteomes" id="UP001642483">
    <property type="component" value="Unassembled WGS sequence"/>
</dbReference>
<proteinExistence type="predicted"/>
<evidence type="ECO:0000259" key="11">
    <source>
        <dbReference type="Pfam" id="PF02931"/>
    </source>
</evidence>
<keyword evidence="6" id="KW-0472">Membrane</keyword>
<dbReference type="InterPro" id="IPR006201">
    <property type="entry name" value="Neur_channel"/>
</dbReference>
<keyword evidence="1" id="KW-0813">Transport</keyword>
<keyword evidence="3" id="KW-0812">Transmembrane</keyword>
<dbReference type="PRINTS" id="PR00254">
    <property type="entry name" value="NICOTINICR"/>
</dbReference>
<keyword evidence="7" id="KW-0675">Receptor</keyword>
<keyword evidence="13" id="KW-1185">Reference proteome</keyword>
<dbReference type="EMBL" id="CAWYQH010000057">
    <property type="protein sequence ID" value="CAK8678996.1"/>
    <property type="molecule type" value="Genomic_DNA"/>
</dbReference>
<evidence type="ECO:0000256" key="1">
    <source>
        <dbReference type="ARBA" id="ARBA00022448"/>
    </source>
</evidence>
<keyword evidence="9" id="KW-0407">Ion channel</keyword>
<dbReference type="PANTHER" id="PTHR18945">
    <property type="entry name" value="NEUROTRANSMITTER GATED ION CHANNEL"/>
    <property type="match status" value="1"/>
</dbReference>
<evidence type="ECO:0000256" key="7">
    <source>
        <dbReference type="ARBA" id="ARBA00023170"/>
    </source>
</evidence>
<evidence type="ECO:0000256" key="3">
    <source>
        <dbReference type="ARBA" id="ARBA00022692"/>
    </source>
</evidence>